<sequence length="151" mass="17650">MAGRKLPKEAQAVFNKYTHNYVMRLKKPEAVKMFVTDYKLSDDHASLMFDIFDIDKNGELSIWEYQQFYATLGTSVHEVIGLFNKVQRSDGSGNVDMDRTWEEMKEVKTMSGRVLTDPELEQFLRNGANENKEIDIRRFINVMVRIKTFRG</sequence>
<dbReference type="InterPro" id="IPR002048">
    <property type="entry name" value="EF_hand_dom"/>
</dbReference>
<dbReference type="OrthoDB" id="6084396at2759"/>
<comment type="caution">
    <text evidence="3">The sequence shown here is derived from an EMBL/GenBank/DDBJ whole genome shotgun (WGS) entry which is preliminary data.</text>
</comment>
<dbReference type="InterPro" id="IPR018247">
    <property type="entry name" value="EF_Hand_1_Ca_BS"/>
</dbReference>
<evidence type="ECO:0000313" key="4">
    <source>
        <dbReference type="Proteomes" id="UP000242188"/>
    </source>
</evidence>
<evidence type="ECO:0000259" key="2">
    <source>
        <dbReference type="PROSITE" id="PS50222"/>
    </source>
</evidence>
<feature type="domain" description="EF-hand" evidence="2">
    <location>
        <begin position="40"/>
        <end position="75"/>
    </location>
</feature>
<dbReference type="PROSITE" id="PS50222">
    <property type="entry name" value="EF_HAND_2"/>
    <property type="match status" value="1"/>
</dbReference>
<organism evidence="3 4">
    <name type="scientific">Mizuhopecten yessoensis</name>
    <name type="common">Japanese scallop</name>
    <name type="synonym">Patinopecten yessoensis</name>
    <dbReference type="NCBI Taxonomy" id="6573"/>
    <lineage>
        <taxon>Eukaryota</taxon>
        <taxon>Metazoa</taxon>
        <taxon>Spiralia</taxon>
        <taxon>Lophotrochozoa</taxon>
        <taxon>Mollusca</taxon>
        <taxon>Bivalvia</taxon>
        <taxon>Autobranchia</taxon>
        <taxon>Pteriomorphia</taxon>
        <taxon>Pectinida</taxon>
        <taxon>Pectinoidea</taxon>
        <taxon>Pectinidae</taxon>
        <taxon>Mizuhopecten</taxon>
    </lineage>
</organism>
<keyword evidence="1" id="KW-0106">Calcium</keyword>
<gene>
    <name evidence="3" type="ORF">KP79_PYT04936</name>
</gene>
<dbReference type="Gene3D" id="1.10.238.10">
    <property type="entry name" value="EF-hand"/>
    <property type="match status" value="1"/>
</dbReference>
<protein>
    <recommendedName>
        <fullName evidence="2">EF-hand domain-containing protein</fullName>
    </recommendedName>
</protein>
<dbReference type="EMBL" id="NEDP02005447">
    <property type="protein sequence ID" value="OWF40764.1"/>
    <property type="molecule type" value="Genomic_DNA"/>
</dbReference>
<dbReference type="PROSITE" id="PS00018">
    <property type="entry name" value="EF_HAND_1"/>
    <property type="match status" value="1"/>
</dbReference>
<dbReference type="GO" id="GO:0005509">
    <property type="term" value="F:calcium ion binding"/>
    <property type="evidence" value="ECO:0007669"/>
    <property type="project" value="InterPro"/>
</dbReference>
<dbReference type="InterPro" id="IPR011992">
    <property type="entry name" value="EF-hand-dom_pair"/>
</dbReference>
<name>A0A210PWB3_MIZYE</name>
<proteinExistence type="predicted"/>
<keyword evidence="4" id="KW-1185">Reference proteome</keyword>
<evidence type="ECO:0000256" key="1">
    <source>
        <dbReference type="ARBA" id="ARBA00022837"/>
    </source>
</evidence>
<dbReference type="SUPFAM" id="SSF47473">
    <property type="entry name" value="EF-hand"/>
    <property type="match status" value="1"/>
</dbReference>
<reference evidence="3 4" key="1">
    <citation type="journal article" date="2017" name="Nat. Ecol. Evol.">
        <title>Scallop genome provides insights into evolution of bilaterian karyotype and development.</title>
        <authorList>
            <person name="Wang S."/>
            <person name="Zhang J."/>
            <person name="Jiao W."/>
            <person name="Li J."/>
            <person name="Xun X."/>
            <person name="Sun Y."/>
            <person name="Guo X."/>
            <person name="Huan P."/>
            <person name="Dong B."/>
            <person name="Zhang L."/>
            <person name="Hu X."/>
            <person name="Sun X."/>
            <person name="Wang J."/>
            <person name="Zhao C."/>
            <person name="Wang Y."/>
            <person name="Wang D."/>
            <person name="Huang X."/>
            <person name="Wang R."/>
            <person name="Lv J."/>
            <person name="Li Y."/>
            <person name="Zhang Z."/>
            <person name="Liu B."/>
            <person name="Lu W."/>
            <person name="Hui Y."/>
            <person name="Liang J."/>
            <person name="Zhou Z."/>
            <person name="Hou R."/>
            <person name="Li X."/>
            <person name="Liu Y."/>
            <person name="Li H."/>
            <person name="Ning X."/>
            <person name="Lin Y."/>
            <person name="Zhao L."/>
            <person name="Xing Q."/>
            <person name="Dou J."/>
            <person name="Li Y."/>
            <person name="Mao J."/>
            <person name="Guo H."/>
            <person name="Dou H."/>
            <person name="Li T."/>
            <person name="Mu C."/>
            <person name="Jiang W."/>
            <person name="Fu Q."/>
            <person name="Fu X."/>
            <person name="Miao Y."/>
            <person name="Liu J."/>
            <person name="Yu Q."/>
            <person name="Li R."/>
            <person name="Liao H."/>
            <person name="Li X."/>
            <person name="Kong Y."/>
            <person name="Jiang Z."/>
            <person name="Chourrout D."/>
            <person name="Li R."/>
            <person name="Bao Z."/>
        </authorList>
    </citation>
    <scope>NUCLEOTIDE SEQUENCE [LARGE SCALE GENOMIC DNA]</scope>
    <source>
        <strain evidence="3 4">PY_sf001</strain>
    </source>
</reference>
<evidence type="ECO:0000313" key="3">
    <source>
        <dbReference type="EMBL" id="OWF40764.1"/>
    </source>
</evidence>
<dbReference type="AlphaFoldDB" id="A0A210PWB3"/>
<accession>A0A210PWB3</accession>
<dbReference type="Proteomes" id="UP000242188">
    <property type="component" value="Unassembled WGS sequence"/>
</dbReference>